<dbReference type="Pfam" id="PF02618">
    <property type="entry name" value="YceG"/>
    <property type="match status" value="1"/>
</dbReference>
<organism evidence="7">
    <name type="scientific">hydrothermal vent metagenome</name>
    <dbReference type="NCBI Taxonomy" id="652676"/>
    <lineage>
        <taxon>unclassified sequences</taxon>
        <taxon>metagenomes</taxon>
        <taxon>ecological metagenomes</taxon>
    </lineage>
</organism>
<dbReference type="InterPro" id="IPR003770">
    <property type="entry name" value="MLTG-like"/>
</dbReference>
<gene>
    <name evidence="7" type="ORF">MNB_SV-13-816</name>
</gene>
<dbReference type="GO" id="GO:0071555">
    <property type="term" value="P:cell wall organization"/>
    <property type="evidence" value="ECO:0007669"/>
    <property type="project" value="UniProtKB-KW"/>
</dbReference>
<keyword evidence="3" id="KW-1133">Transmembrane helix</keyword>
<evidence type="ECO:0000256" key="6">
    <source>
        <dbReference type="ARBA" id="ARBA00023316"/>
    </source>
</evidence>
<dbReference type="NCBIfam" id="TIGR00247">
    <property type="entry name" value="endolytic transglycosylase MltG"/>
    <property type="match status" value="1"/>
</dbReference>
<dbReference type="AlphaFoldDB" id="A0A1W1D1D6"/>
<dbReference type="Gene3D" id="3.30.160.60">
    <property type="entry name" value="Classic Zinc Finger"/>
    <property type="match status" value="1"/>
</dbReference>
<evidence type="ECO:0000256" key="5">
    <source>
        <dbReference type="ARBA" id="ARBA00023239"/>
    </source>
</evidence>
<keyword evidence="2" id="KW-0812">Transmembrane</keyword>
<evidence type="ECO:0000256" key="2">
    <source>
        <dbReference type="ARBA" id="ARBA00022692"/>
    </source>
</evidence>
<dbReference type="PANTHER" id="PTHR30518">
    <property type="entry name" value="ENDOLYTIC MUREIN TRANSGLYCOSYLASE"/>
    <property type="match status" value="1"/>
</dbReference>
<accession>A0A1W1D1D6</accession>
<keyword evidence="1" id="KW-1003">Cell membrane</keyword>
<evidence type="ECO:0000256" key="3">
    <source>
        <dbReference type="ARBA" id="ARBA00022989"/>
    </source>
</evidence>
<protein>
    <submittedName>
        <fullName evidence="7">FIG004453: protein YceG like</fullName>
    </submittedName>
</protein>
<evidence type="ECO:0000313" key="7">
    <source>
        <dbReference type="EMBL" id="SFV71823.1"/>
    </source>
</evidence>
<reference evidence="7" key="1">
    <citation type="submission" date="2016-10" db="EMBL/GenBank/DDBJ databases">
        <authorList>
            <person name="de Groot N.N."/>
        </authorList>
    </citation>
    <scope>NUCLEOTIDE SEQUENCE</scope>
</reference>
<dbReference type="GO" id="GO:0016829">
    <property type="term" value="F:lyase activity"/>
    <property type="evidence" value="ECO:0007669"/>
    <property type="project" value="UniProtKB-KW"/>
</dbReference>
<evidence type="ECO:0000256" key="4">
    <source>
        <dbReference type="ARBA" id="ARBA00023136"/>
    </source>
</evidence>
<keyword evidence="4" id="KW-0472">Membrane</keyword>
<name>A0A1W1D1D6_9ZZZZ</name>
<dbReference type="PANTHER" id="PTHR30518:SF2">
    <property type="entry name" value="ENDOLYTIC MUREIN TRANSGLYCOSYLASE"/>
    <property type="match status" value="1"/>
</dbReference>
<keyword evidence="6" id="KW-0961">Cell wall biogenesis/degradation</keyword>
<sequence>MLSSFHTKAIRIKIFAGENTEELTKRLANDLKLKQTKLLEAYKALRRHIEGDILSGFYFVSSTANEESIIHAIFAMSDKRLKAFTQRHCQAVPNVLEFKVLLTIASIIQKESNDPKEMPLISSVIENRLNKGMKLQMDSTLNYAKYSHKIITSSRIKNDESYYNTYKYKGIPPSPLCTVSIDALKSALYPRKTNYLYFMLNKKGKHDFSATYAKHKKNIRAFKEKVSPTKEHNNSKS</sequence>
<proteinExistence type="predicted"/>
<keyword evidence="5" id="KW-0456">Lyase</keyword>
<dbReference type="EMBL" id="FPHM01000318">
    <property type="protein sequence ID" value="SFV71823.1"/>
    <property type="molecule type" value="Genomic_DNA"/>
</dbReference>
<evidence type="ECO:0000256" key="1">
    <source>
        <dbReference type="ARBA" id="ARBA00022475"/>
    </source>
</evidence>